<keyword evidence="7 12" id="KW-0220">Diaminopimelate biosynthesis</keyword>
<evidence type="ECO:0000256" key="1">
    <source>
        <dbReference type="ARBA" id="ARBA00003294"/>
    </source>
</evidence>
<proteinExistence type="inferred from homology"/>
<dbReference type="GO" id="GO:0008840">
    <property type="term" value="F:4-hydroxy-tetrahydrodipicolinate synthase activity"/>
    <property type="evidence" value="ECO:0007669"/>
    <property type="project" value="UniProtKB-UniRule"/>
</dbReference>
<dbReference type="PATRIC" id="fig|1353533.3.peg.740"/>
<dbReference type="InterPro" id="IPR020625">
    <property type="entry name" value="Schiff_base-form_aldolases_AS"/>
</dbReference>
<feature type="binding site" evidence="12 15">
    <location>
        <position position="222"/>
    </location>
    <ligand>
        <name>pyruvate</name>
        <dbReference type="ChEBI" id="CHEBI:15361"/>
    </ligand>
</feature>
<evidence type="ECO:0000256" key="12">
    <source>
        <dbReference type="HAMAP-Rule" id="MF_00418"/>
    </source>
</evidence>
<dbReference type="PROSITE" id="PS00666">
    <property type="entry name" value="DHDPS_2"/>
    <property type="match status" value="1"/>
</dbReference>
<evidence type="ECO:0000256" key="14">
    <source>
        <dbReference type="PIRSR" id="PIRSR001365-1"/>
    </source>
</evidence>
<dbReference type="PANTHER" id="PTHR12128">
    <property type="entry name" value="DIHYDRODIPICOLINATE SYNTHASE"/>
    <property type="match status" value="1"/>
</dbReference>
<evidence type="ECO:0000256" key="8">
    <source>
        <dbReference type="ARBA" id="ARBA00023154"/>
    </source>
</evidence>
<dbReference type="UniPathway" id="UPA00034">
    <property type="reaction ID" value="UER00017"/>
</dbReference>
<keyword evidence="8 12" id="KW-0457">Lysine biosynthesis</keyword>
<comment type="function">
    <text evidence="1 12">Catalyzes the condensation of (S)-aspartate-beta-semialdehyde [(S)-ASA] and pyruvate to 4-hydroxy-tetrahydrodipicolinate (HTPA).</text>
</comment>
<comment type="caution">
    <text evidence="16">The sequence shown here is derived from an EMBL/GenBank/DDBJ whole genome shotgun (WGS) entry which is preliminary data.</text>
</comment>
<comment type="caution">
    <text evidence="12">Was originally thought to be a dihydrodipicolinate synthase (DHDPS), catalyzing the condensation of (S)-aspartate-beta-semialdehyde [(S)-ASA] and pyruvate to dihydrodipicolinate (DHDP). However, it was shown in E.coli that the product of the enzymatic reaction is not dihydrodipicolinate but in fact (4S)-4-hydroxy-2,3,4,5-tetrahydro-(2S)-dipicolinic acid (HTPA), and that the consecutive dehydration reaction leading to DHDP is not spontaneous but catalyzed by DapB.</text>
</comment>
<dbReference type="Pfam" id="PF00701">
    <property type="entry name" value="DHDPS"/>
    <property type="match status" value="1"/>
</dbReference>
<evidence type="ECO:0000256" key="15">
    <source>
        <dbReference type="PIRSR" id="PIRSR001365-2"/>
    </source>
</evidence>
<evidence type="ECO:0000256" key="4">
    <source>
        <dbReference type="ARBA" id="ARBA00012086"/>
    </source>
</evidence>
<dbReference type="InterPro" id="IPR002220">
    <property type="entry name" value="DapA-like"/>
</dbReference>
<evidence type="ECO:0000256" key="5">
    <source>
        <dbReference type="ARBA" id="ARBA00022490"/>
    </source>
</evidence>
<sequence>MHFKSPSELHLSSVEMKSKYNLSDYPLWTALVTPFDDNNHVDFHTLAQLVLAQQQAGNGILLLGSTGEGLALSQQEQRDIVRYVCELSPTVPLMVAIGGHDLALQLDWVEFCNTQPIDAFLVGSPLYAKPGNVGLTHWFKTLLDASNHPCMLYNVPGRSAVSISPNVIENLASHPKLWALKEASGDIATFESFRKASPDLAIYSGDDGLMPYFAQAGAAGLVSVAANAWPQQTAEFVKRSLAGTFPNLFTTWTDAVNSLFSVANPIPVKVLMHLQGQLASPRLRPPLTHLELSDTTFIKTANSTILSWS</sequence>
<comment type="similarity">
    <text evidence="3 12 13">Belongs to the DapA family.</text>
</comment>
<dbReference type="EC" id="4.3.3.7" evidence="4 12"/>
<keyword evidence="10 12" id="KW-0704">Schiff base</keyword>
<feature type="site" description="Part of a proton relay during catalysis" evidence="12">
    <location>
        <position position="65"/>
    </location>
</feature>
<dbReference type="PANTHER" id="PTHR12128:SF66">
    <property type="entry name" value="4-HYDROXY-2-OXOGLUTARATE ALDOLASE, MITOCHONDRIAL"/>
    <property type="match status" value="1"/>
</dbReference>
<comment type="pathway">
    <text evidence="2 12">Amino-acid biosynthesis; L-lysine biosynthesis via DAP pathway; (S)-tetrahydrodipicolinate from L-aspartate: step 3/4.</text>
</comment>
<feature type="binding site" evidence="12 15">
    <location>
        <position position="66"/>
    </location>
    <ligand>
        <name>pyruvate</name>
        <dbReference type="ChEBI" id="CHEBI:15361"/>
    </ligand>
</feature>
<comment type="subcellular location">
    <subcellularLocation>
        <location evidence="12">Cytoplasm</location>
    </subcellularLocation>
</comment>
<comment type="subunit">
    <text evidence="12">Homotetramer; dimer of dimers.</text>
</comment>
<evidence type="ECO:0000256" key="2">
    <source>
        <dbReference type="ARBA" id="ARBA00005120"/>
    </source>
</evidence>
<evidence type="ECO:0000256" key="3">
    <source>
        <dbReference type="ARBA" id="ARBA00007592"/>
    </source>
</evidence>
<dbReference type="AlphaFoldDB" id="V4HVK7"/>
<dbReference type="InterPro" id="IPR013785">
    <property type="entry name" value="Aldolase_TIM"/>
</dbReference>
<dbReference type="GO" id="GO:0005829">
    <property type="term" value="C:cytosol"/>
    <property type="evidence" value="ECO:0007669"/>
    <property type="project" value="TreeGrafter"/>
</dbReference>
<feature type="active site" description="Proton donor/acceptor" evidence="12 14">
    <location>
        <position position="153"/>
    </location>
</feature>
<name>V4HVK7_PSEL2</name>
<dbReference type="SMART" id="SM01130">
    <property type="entry name" value="DHDPS"/>
    <property type="match status" value="1"/>
</dbReference>
<evidence type="ECO:0000256" key="11">
    <source>
        <dbReference type="ARBA" id="ARBA00047836"/>
    </source>
</evidence>
<evidence type="ECO:0000256" key="9">
    <source>
        <dbReference type="ARBA" id="ARBA00023239"/>
    </source>
</evidence>
<evidence type="ECO:0000256" key="6">
    <source>
        <dbReference type="ARBA" id="ARBA00022605"/>
    </source>
</evidence>
<organism evidence="16 17">
    <name type="scientific">Pseudoalteromonas luteoviolacea (strain 2ta16)</name>
    <dbReference type="NCBI Taxonomy" id="1353533"/>
    <lineage>
        <taxon>Bacteria</taxon>
        <taxon>Pseudomonadati</taxon>
        <taxon>Pseudomonadota</taxon>
        <taxon>Gammaproteobacteria</taxon>
        <taxon>Alteromonadales</taxon>
        <taxon>Pseudoalteromonadaceae</taxon>
        <taxon>Pseudoalteromonas</taxon>
    </lineage>
</organism>
<evidence type="ECO:0000256" key="13">
    <source>
        <dbReference type="PIRNR" id="PIRNR001365"/>
    </source>
</evidence>
<protein>
    <recommendedName>
        <fullName evidence="4 12">4-hydroxy-tetrahydrodipicolinate synthase</fullName>
        <shortName evidence="12">HTPA synthase</shortName>
        <ecNumber evidence="4 12">4.3.3.7</ecNumber>
    </recommendedName>
</protein>
<evidence type="ECO:0000256" key="10">
    <source>
        <dbReference type="ARBA" id="ARBA00023270"/>
    </source>
</evidence>
<feature type="site" description="Part of a proton relay during catalysis" evidence="12">
    <location>
        <position position="127"/>
    </location>
</feature>
<keyword evidence="5 12" id="KW-0963">Cytoplasm</keyword>
<keyword evidence="9 12" id="KW-0456">Lyase</keyword>
<gene>
    <name evidence="12" type="primary">dapA</name>
    <name evidence="16" type="ORF">PL2TA16_00023</name>
</gene>
<dbReference type="EMBL" id="AUSV01000010">
    <property type="protein sequence ID" value="ESP94835.1"/>
    <property type="molecule type" value="Genomic_DNA"/>
</dbReference>
<dbReference type="PIRSF" id="PIRSF001365">
    <property type="entry name" value="DHDPS"/>
    <property type="match status" value="1"/>
</dbReference>
<comment type="catalytic activity">
    <reaction evidence="11 12">
        <text>L-aspartate 4-semialdehyde + pyruvate = (2S,4S)-4-hydroxy-2,3,4,5-tetrahydrodipicolinate + H2O + H(+)</text>
        <dbReference type="Rhea" id="RHEA:34171"/>
        <dbReference type="ChEBI" id="CHEBI:15361"/>
        <dbReference type="ChEBI" id="CHEBI:15377"/>
        <dbReference type="ChEBI" id="CHEBI:15378"/>
        <dbReference type="ChEBI" id="CHEBI:67139"/>
        <dbReference type="ChEBI" id="CHEBI:537519"/>
        <dbReference type="EC" id="4.3.3.7"/>
    </reaction>
</comment>
<dbReference type="SUPFAM" id="SSF51569">
    <property type="entry name" value="Aldolase"/>
    <property type="match status" value="1"/>
</dbReference>
<dbReference type="PROSITE" id="PS00665">
    <property type="entry name" value="DHDPS_1"/>
    <property type="match status" value="1"/>
</dbReference>
<dbReference type="PRINTS" id="PR00146">
    <property type="entry name" value="DHPICSNTHASE"/>
</dbReference>
<feature type="active site" description="Schiff-base intermediate with substrate" evidence="12 14">
    <location>
        <position position="181"/>
    </location>
</feature>
<dbReference type="HAMAP" id="MF_00418">
    <property type="entry name" value="DapA"/>
    <property type="match status" value="1"/>
</dbReference>
<dbReference type="GO" id="GO:0009089">
    <property type="term" value="P:lysine biosynthetic process via diaminopimelate"/>
    <property type="evidence" value="ECO:0007669"/>
    <property type="project" value="UniProtKB-UniRule"/>
</dbReference>
<dbReference type="Gene3D" id="3.20.20.70">
    <property type="entry name" value="Aldolase class I"/>
    <property type="match status" value="1"/>
</dbReference>
<dbReference type="InterPro" id="IPR005263">
    <property type="entry name" value="DapA"/>
</dbReference>
<keyword evidence="6 12" id="KW-0028">Amino-acid biosynthesis</keyword>
<reference evidence="16 17" key="1">
    <citation type="submission" date="2013-07" db="EMBL/GenBank/DDBJ databases">
        <title>Draft genome sequence of Pseudoalteromonas luteoviolacea 2ta16.</title>
        <authorList>
            <person name="Allen E.E."/>
            <person name="Azam F."/>
            <person name="Podell S."/>
        </authorList>
    </citation>
    <scope>NUCLEOTIDE SEQUENCE [LARGE SCALE GENOMIC DNA]</scope>
    <source>
        <strain evidence="16 17">2ta16</strain>
    </source>
</reference>
<evidence type="ECO:0000256" key="7">
    <source>
        <dbReference type="ARBA" id="ARBA00022915"/>
    </source>
</evidence>
<evidence type="ECO:0000313" key="16">
    <source>
        <dbReference type="EMBL" id="ESP94835.1"/>
    </source>
</evidence>
<dbReference type="GO" id="GO:0019877">
    <property type="term" value="P:diaminopimelate biosynthetic process"/>
    <property type="evidence" value="ECO:0007669"/>
    <property type="project" value="UniProtKB-UniRule"/>
</dbReference>
<dbReference type="InterPro" id="IPR020624">
    <property type="entry name" value="Schiff_base-form_aldolases_CS"/>
</dbReference>
<accession>V4HVK7</accession>
<dbReference type="NCBIfam" id="TIGR00674">
    <property type="entry name" value="dapA"/>
    <property type="match status" value="1"/>
</dbReference>
<dbReference type="Proteomes" id="UP000017820">
    <property type="component" value="Unassembled WGS sequence"/>
</dbReference>
<evidence type="ECO:0000313" key="17">
    <source>
        <dbReference type="Proteomes" id="UP000017820"/>
    </source>
</evidence>